<accession>A0A9D4KMN6</accession>
<comment type="caution">
    <text evidence="2">The sequence shown here is derived from an EMBL/GenBank/DDBJ whole genome shotgun (WGS) entry which is preliminary data.</text>
</comment>
<sequence>MSLEVTSIDITKKMCVICGEQDDRQVSKHGEKGCQGLSLAAKNYKDQIIVFVPGQYVHIDCLKTYCHPNQTSSRGKSTSNLMSSPKTRQSTNGNSFDFGTKCLFCGSDAKLRNGKRGIDVHPVMTQEFELTIRESCKSRCDEWGATVLGRLESTNDLPTVEGLHK</sequence>
<keyword evidence="3" id="KW-1185">Reference proteome</keyword>
<evidence type="ECO:0000313" key="3">
    <source>
        <dbReference type="Proteomes" id="UP000828390"/>
    </source>
</evidence>
<dbReference type="Proteomes" id="UP000828390">
    <property type="component" value="Unassembled WGS sequence"/>
</dbReference>
<protein>
    <submittedName>
        <fullName evidence="2">Uncharacterized protein</fullName>
    </submittedName>
</protein>
<reference evidence="2" key="1">
    <citation type="journal article" date="2019" name="bioRxiv">
        <title>The Genome of the Zebra Mussel, Dreissena polymorpha: A Resource for Invasive Species Research.</title>
        <authorList>
            <person name="McCartney M.A."/>
            <person name="Auch B."/>
            <person name="Kono T."/>
            <person name="Mallez S."/>
            <person name="Zhang Y."/>
            <person name="Obille A."/>
            <person name="Becker A."/>
            <person name="Abrahante J.E."/>
            <person name="Garbe J."/>
            <person name="Badalamenti J.P."/>
            <person name="Herman A."/>
            <person name="Mangelson H."/>
            <person name="Liachko I."/>
            <person name="Sullivan S."/>
            <person name="Sone E.D."/>
            <person name="Koren S."/>
            <person name="Silverstein K.A.T."/>
            <person name="Beckman K.B."/>
            <person name="Gohl D.M."/>
        </authorList>
    </citation>
    <scope>NUCLEOTIDE SEQUENCE</scope>
    <source>
        <strain evidence="2">Duluth1</strain>
        <tissue evidence="2">Whole animal</tissue>
    </source>
</reference>
<feature type="region of interest" description="Disordered" evidence="1">
    <location>
        <begin position="70"/>
        <end position="92"/>
    </location>
</feature>
<reference evidence="2" key="2">
    <citation type="submission" date="2020-11" db="EMBL/GenBank/DDBJ databases">
        <authorList>
            <person name="McCartney M.A."/>
            <person name="Auch B."/>
            <person name="Kono T."/>
            <person name="Mallez S."/>
            <person name="Becker A."/>
            <person name="Gohl D.M."/>
            <person name="Silverstein K.A.T."/>
            <person name="Koren S."/>
            <person name="Bechman K.B."/>
            <person name="Herman A."/>
            <person name="Abrahante J.E."/>
            <person name="Garbe J."/>
        </authorList>
    </citation>
    <scope>NUCLEOTIDE SEQUENCE</scope>
    <source>
        <strain evidence="2">Duluth1</strain>
        <tissue evidence="2">Whole animal</tissue>
    </source>
</reference>
<dbReference type="AlphaFoldDB" id="A0A9D4KMN6"/>
<gene>
    <name evidence="2" type="ORF">DPMN_115781</name>
</gene>
<proteinExistence type="predicted"/>
<evidence type="ECO:0000256" key="1">
    <source>
        <dbReference type="SAM" id="MobiDB-lite"/>
    </source>
</evidence>
<name>A0A9D4KMN6_DREPO</name>
<organism evidence="2 3">
    <name type="scientific">Dreissena polymorpha</name>
    <name type="common">Zebra mussel</name>
    <name type="synonym">Mytilus polymorpha</name>
    <dbReference type="NCBI Taxonomy" id="45954"/>
    <lineage>
        <taxon>Eukaryota</taxon>
        <taxon>Metazoa</taxon>
        <taxon>Spiralia</taxon>
        <taxon>Lophotrochozoa</taxon>
        <taxon>Mollusca</taxon>
        <taxon>Bivalvia</taxon>
        <taxon>Autobranchia</taxon>
        <taxon>Heteroconchia</taxon>
        <taxon>Euheterodonta</taxon>
        <taxon>Imparidentia</taxon>
        <taxon>Neoheterodontei</taxon>
        <taxon>Myida</taxon>
        <taxon>Dreissenoidea</taxon>
        <taxon>Dreissenidae</taxon>
        <taxon>Dreissena</taxon>
    </lineage>
</organism>
<dbReference type="EMBL" id="JAIWYP010000004">
    <property type="protein sequence ID" value="KAH3842284.1"/>
    <property type="molecule type" value="Genomic_DNA"/>
</dbReference>
<evidence type="ECO:0000313" key="2">
    <source>
        <dbReference type="EMBL" id="KAH3842284.1"/>
    </source>
</evidence>